<keyword evidence="9" id="KW-1185">Reference proteome</keyword>
<comment type="subcellular location">
    <subcellularLocation>
        <location evidence="1">Membrane</location>
        <topology evidence="1">Multi-pass membrane protein</topology>
    </subcellularLocation>
</comment>
<feature type="compositionally biased region" description="Basic and acidic residues" evidence="6">
    <location>
        <begin position="343"/>
        <end position="370"/>
    </location>
</feature>
<organism evidence="8 9">
    <name type="scientific">Zasmidium cellare</name>
    <name type="common">Wine cellar mold</name>
    <name type="synonym">Racodium cellare</name>
    <dbReference type="NCBI Taxonomy" id="395010"/>
    <lineage>
        <taxon>Eukaryota</taxon>
        <taxon>Fungi</taxon>
        <taxon>Dikarya</taxon>
        <taxon>Ascomycota</taxon>
        <taxon>Pezizomycotina</taxon>
        <taxon>Dothideomycetes</taxon>
        <taxon>Dothideomycetidae</taxon>
        <taxon>Mycosphaerellales</taxon>
        <taxon>Mycosphaerellaceae</taxon>
        <taxon>Zasmidium</taxon>
    </lineage>
</organism>
<dbReference type="Gene3D" id="1.20.1250.20">
    <property type="entry name" value="MFS general substrate transporter like domains"/>
    <property type="match status" value="2"/>
</dbReference>
<dbReference type="Proteomes" id="UP001305779">
    <property type="component" value="Unassembled WGS sequence"/>
</dbReference>
<evidence type="ECO:0000256" key="7">
    <source>
        <dbReference type="SAM" id="Phobius"/>
    </source>
</evidence>
<feature type="transmembrane region" description="Helical" evidence="7">
    <location>
        <begin position="550"/>
        <end position="577"/>
    </location>
</feature>
<dbReference type="Pfam" id="PF13347">
    <property type="entry name" value="MFS_2"/>
    <property type="match status" value="1"/>
</dbReference>
<feature type="transmembrane region" description="Helical" evidence="7">
    <location>
        <begin position="187"/>
        <end position="206"/>
    </location>
</feature>
<feature type="transmembrane region" description="Helical" evidence="7">
    <location>
        <begin position="514"/>
        <end position="538"/>
    </location>
</feature>
<evidence type="ECO:0000256" key="6">
    <source>
        <dbReference type="SAM" id="MobiDB-lite"/>
    </source>
</evidence>
<keyword evidence="5 7" id="KW-0472">Membrane</keyword>
<sequence length="614" mass="67810">MDNTVPWSESSSSRSSSNAPILEVDGKNVPLQRRIRTPSAESDSSLPEAGLRRSMEEEEGHIMENDEQRLPPRPSSDGKVSPLSVNSPERDTEHTWMNQYDNSMDNSPQKGKSVWYLFCLTACFFGLQVAWSVEQSEISPFLLDLGISRGVMAIIWIAGPLSGVLVQPYIGMKSDRLRSRFGKRRPFMVAGAIATIVSLMVLVWSFEITRGVLWAFGVEGDATRVTAIVVAVLMLYVLDFSINVLQASARTFVVDSAPGFQQDIANAWASRVSGIGDIIGFTFGYLELGQYLHALGDTQFKDLAFLTAIALFASTAFTVCAIPERDSRRHANEPHPYANDPRQVNEPHTDAEDPHQYAHRPDHGSAERASSRSTYSGDISHQTLLGSFKELWQVMTRLPPQIKKVCLIQLAAWVGWFPILFYTSTWIRDLYMDNYLREKPNVPVDDPTLSEHGTRLGSLGLLIKAVVTLTCSIALPWIVRKVHLLTLKRIWIASHVIFAVLAGLTFLVDRVRSAILLTACTGIPWAITLWAPFAIIAAEMKDGFEDDAGAILGIHNMAIALPQVIAILASSAIFQSLHTGAGEVDPDSIAWVFRFGGAMALVAAGLTWRLEDKE</sequence>
<feature type="transmembrane region" description="Helical" evidence="7">
    <location>
        <begin position="405"/>
        <end position="427"/>
    </location>
</feature>
<feature type="transmembrane region" description="Helical" evidence="7">
    <location>
        <begin position="145"/>
        <end position="166"/>
    </location>
</feature>
<comment type="caution">
    <text evidence="8">The sequence shown here is derived from an EMBL/GenBank/DDBJ whole genome shotgun (WGS) entry which is preliminary data.</text>
</comment>
<feature type="transmembrane region" description="Helical" evidence="7">
    <location>
        <begin position="303"/>
        <end position="322"/>
    </location>
</feature>
<gene>
    <name evidence="8" type="ORF">PRZ48_007516</name>
</gene>
<feature type="transmembrane region" description="Helical" evidence="7">
    <location>
        <begin position="265"/>
        <end position="283"/>
    </location>
</feature>
<feature type="region of interest" description="Disordered" evidence="6">
    <location>
        <begin position="1"/>
        <end position="92"/>
    </location>
</feature>
<evidence type="ECO:0000256" key="4">
    <source>
        <dbReference type="ARBA" id="ARBA00022989"/>
    </source>
</evidence>
<dbReference type="InterPro" id="IPR036259">
    <property type="entry name" value="MFS_trans_sf"/>
</dbReference>
<feature type="transmembrane region" description="Helical" evidence="7">
    <location>
        <begin position="490"/>
        <end position="508"/>
    </location>
</feature>
<evidence type="ECO:0000313" key="8">
    <source>
        <dbReference type="EMBL" id="KAK4501707.1"/>
    </source>
</evidence>
<keyword evidence="3 7" id="KW-0812">Transmembrane</keyword>
<evidence type="ECO:0008006" key="10">
    <source>
        <dbReference type="Google" id="ProtNLM"/>
    </source>
</evidence>
<keyword evidence="2" id="KW-0813">Transport</keyword>
<keyword evidence="4 7" id="KW-1133">Transmembrane helix</keyword>
<dbReference type="EMBL" id="JAXOVC010000005">
    <property type="protein sequence ID" value="KAK4501707.1"/>
    <property type="molecule type" value="Genomic_DNA"/>
</dbReference>
<protein>
    <recommendedName>
        <fullName evidence="10">Sucrose transporter</fullName>
    </recommendedName>
</protein>
<feature type="transmembrane region" description="Helical" evidence="7">
    <location>
        <begin position="226"/>
        <end position="245"/>
    </location>
</feature>
<dbReference type="SUPFAM" id="SSF103473">
    <property type="entry name" value="MFS general substrate transporter"/>
    <property type="match status" value="1"/>
</dbReference>
<feature type="region of interest" description="Disordered" evidence="6">
    <location>
        <begin position="328"/>
        <end position="375"/>
    </location>
</feature>
<feature type="transmembrane region" description="Helical" evidence="7">
    <location>
        <begin position="114"/>
        <end position="133"/>
    </location>
</feature>
<feature type="transmembrane region" description="Helical" evidence="7">
    <location>
        <begin position="589"/>
        <end position="608"/>
    </location>
</feature>
<proteinExistence type="predicted"/>
<evidence type="ECO:0000256" key="2">
    <source>
        <dbReference type="ARBA" id="ARBA00022448"/>
    </source>
</evidence>
<dbReference type="PANTHER" id="PTHR19432">
    <property type="entry name" value="SUGAR TRANSPORTER"/>
    <property type="match status" value="1"/>
</dbReference>
<feature type="compositionally biased region" description="Basic and acidic residues" evidence="6">
    <location>
        <begin position="50"/>
        <end position="70"/>
    </location>
</feature>
<feature type="compositionally biased region" description="Low complexity" evidence="6">
    <location>
        <begin position="8"/>
        <end position="17"/>
    </location>
</feature>
<name>A0ABR0EJJ5_ZASCE</name>
<evidence type="ECO:0000256" key="1">
    <source>
        <dbReference type="ARBA" id="ARBA00004141"/>
    </source>
</evidence>
<evidence type="ECO:0000256" key="3">
    <source>
        <dbReference type="ARBA" id="ARBA00022692"/>
    </source>
</evidence>
<reference evidence="8 9" key="1">
    <citation type="journal article" date="2023" name="G3 (Bethesda)">
        <title>A chromosome-level genome assembly of Zasmidium syzygii isolated from banana leaves.</title>
        <authorList>
            <person name="van Westerhoven A.C."/>
            <person name="Mehrabi R."/>
            <person name="Talebi R."/>
            <person name="Steentjes M.B.F."/>
            <person name="Corcolon B."/>
            <person name="Chong P.A."/>
            <person name="Kema G.H.J."/>
            <person name="Seidl M.F."/>
        </authorList>
    </citation>
    <scope>NUCLEOTIDE SEQUENCE [LARGE SCALE GENOMIC DNA]</scope>
    <source>
        <strain evidence="8 9">P124</strain>
    </source>
</reference>
<dbReference type="PANTHER" id="PTHR19432:SF35">
    <property type="entry name" value="SOLUTE CARRIER FAMILY 45 MEMBER 3 ISOFORM X1"/>
    <property type="match status" value="1"/>
</dbReference>
<feature type="transmembrane region" description="Helical" evidence="7">
    <location>
        <begin position="456"/>
        <end position="478"/>
    </location>
</feature>
<evidence type="ECO:0000313" key="9">
    <source>
        <dbReference type="Proteomes" id="UP001305779"/>
    </source>
</evidence>
<accession>A0ABR0EJJ5</accession>
<evidence type="ECO:0000256" key="5">
    <source>
        <dbReference type="ARBA" id="ARBA00023136"/>
    </source>
</evidence>